<keyword evidence="8" id="KW-0902">Two-component regulatory system</keyword>
<feature type="modified residue" description="4-aspartylphosphate" evidence="9">
    <location>
        <position position="579"/>
    </location>
</feature>
<dbReference type="SUPFAM" id="SSF55785">
    <property type="entry name" value="PYP-like sensor domain (PAS domain)"/>
    <property type="match status" value="2"/>
</dbReference>
<dbReference type="PROSITE" id="PS50112">
    <property type="entry name" value="PAS"/>
    <property type="match status" value="2"/>
</dbReference>
<dbReference type="InterPro" id="IPR003594">
    <property type="entry name" value="HATPase_dom"/>
</dbReference>
<dbReference type="CDD" id="cd00082">
    <property type="entry name" value="HisKA"/>
    <property type="match status" value="1"/>
</dbReference>
<feature type="domain" description="PAS" evidence="12">
    <location>
        <begin position="140"/>
        <end position="196"/>
    </location>
</feature>
<dbReference type="CDD" id="cd00130">
    <property type="entry name" value="PAS"/>
    <property type="match status" value="2"/>
</dbReference>
<keyword evidence="4" id="KW-0808">Transferase</keyword>
<dbReference type="Proteomes" id="UP000027466">
    <property type="component" value="Unassembled WGS sequence"/>
</dbReference>
<keyword evidence="15" id="KW-1185">Reference proteome</keyword>
<evidence type="ECO:0000256" key="5">
    <source>
        <dbReference type="ARBA" id="ARBA00022741"/>
    </source>
</evidence>
<dbReference type="SUPFAM" id="SSF55874">
    <property type="entry name" value="ATPase domain of HSP90 chaperone/DNA topoisomerase II/histidine kinase"/>
    <property type="match status" value="1"/>
</dbReference>
<dbReference type="CDD" id="cd16919">
    <property type="entry name" value="HATPase_CckA-like"/>
    <property type="match status" value="1"/>
</dbReference>
<dbReference type="InterPro" id="IPR013767">
    <property type="entry name" value="PAS_fold"/>
</dbReference>
<accession>A0A069PD50</accession>
<dbReference type="GO" id="GO:0005524">
    <property type="term" value="F:ATP binding"/>
    <property type="evidence" value="ECO:0007669"/>
    <property type="project" value="UniProtKB-KW"/>
</dbReference>
<dbReference type="SMART" id="SM00086">
    <property type="entry name" value="PAC"/>
    <property type="match status" value="2"/>
</dbReference>
<protein>
    <recommendedName>
        <fullName evidence="2">histidine kinase</fullName>
        <ecNumber evidence="2">2.7.13.3</ecNumber>
    </recommendedName>
</protein>
<dbReference type="SUPFAM" id="SSF52172">
    <property type="entry name" value="CheY-like"/>
    <property type="match status" value="2"/>
</dbReference>
<dbReference type="Pfam" id="PF02518">
    <property type="entry name" value="HATPase_c"/>
    <property type="match status" value="1"/>
</dbReference>
<feature type="domain" description="PAC" evidence="13">
    <location>
        <begin position="215"/>
        <end position="266"/>
    </location>
</feature>
<dbReference type="EC" id="2.7.13.3" evidence="2"/>
<gene>
    <name evidence="14" type="ORF">BG61_08540</name>
</gene>
<dbReference type="SMART" id="SM00091">
    <property type="entry name" value="PAS"/>
    <property type="match status" value="2"/>
</dbReference>
<dbReference type="Pfam" id="PF00072">
    <property type="entry name" value="Response_reg"/>
    <property type="match status" value="2"/>
</dbReference>
<dbReference type="Gene3D" id="1.10.287.130">
    <property type="match status" value="1"/>
</dbReference>
<dbReference type="GO" id="GO:0006355">
    <property type="term" value="P:regulation of DNA-templated transcription"/>
    <property type="evidence" value="ECO:0007669"/>
    <property type="project" value="InterPro"/>
</dbReference>
<feature type="domain" description="Response regulatory" evidence="11">
    <location>
        <begin position="676"/>
        <end position="787"/>
    </location>
</feature>
<dbReference type="InterPro" id="IPR011006">
    <property type="entry name" value="CheY-like_superfamily"/>
</dbReference>
<reference evidence="14 15" key="1">
    <citation type="submission" date="2014-03" db="EMBL/GenBank/DDBJ databases">
        <title>Draft Genome Sequences of Four Burkholderia Strains.</title>
        <authorList>
            <person name="Liu X.Y."/>
            <person name="Li C.X."/>
            <person name="Xu J.H."/>
        </authorList>
    </citation>
    <scope>NUCLEOTIDE SEQUENCE [LARGE SCALE GENOMIC DNA]</scope>
    <source>
        <strain evidence="14 15">DSM 50014</strain>
    </source>
</reference>
<dbReference type="EMBL" id="JFHC01000150">
    <property type="protein sequence ID" value="KDR37724.1"/>
    <property type="molecule type" value="Genomic_DNA"/>
</dbReference>
<dbReference type="PANTHER" id="PTHR43065:SF49">
    <property type="entry name" value="HISTIDINE KINASE"/>
    <property type="match status" value="1"/>
</dbReference>
<evidence type="ECO:0000256" key="7">
    <source>
        <dbReference type="ARBA" id="ARBA00022840"/>
    </source>
</evidence>
<dbReference type="AlphaFoldDB" id="A0A069PD50"/>
<feature type="domain" description="Histidine kinase" evidence="10">
    <location>
        <begin position="286"/>
        <end position="509"/>
    </location>
</feature>
<feature type="domain" description="PAC" evidence="13">
    <location>
        <begin position="87"/>
        <end position="139"/>
    </location>
</feature>
<dbReference type="SUPFAM" id="SSF47384">
    <property type="entry name" value="Homodimeric domain of signal transducing histidine kinase"/>
    <property type="match status" value="1"/>
</dbReference>
<dbReference type="InterPro" id="IPR000014">
    <property type="entry name" value="PAS"/>
</dbReference>
<dbReference type="InterPro" id="IPR003661">
    <property type="entry name" value="HisK_dim/P_dom"/>
</dbReference>
<dbReference type="InterPro" id="IPR000700">
    <property type="entry name" value="PAS-assoc_C"/>
</dbReference>
<evidence type="ECO:0000259" key="11">
    <source>
        <dbReference type="PROSITE" id="PS50110"/>
    </source>
</evidence>
<dbReference type="InterPro" id="IPR004358">
    <property type="entry name" value="Sig_transdc_His_kin-like_C"/>
</dbReference>
<dbReference type="Gene3D" id="3.30.450.20">
    <property type="entry name" value="PAS domain"/>
    <property type="match status" value="2"/>
</dbReference>
<dbReference type="NCBIfam" id="TIGR00229">
    <property type="entry name" value="sensory_box"/>
    <property type="match status" value="2"/>
</dbReference>
<feature type="modified residue" description="4-aspartylphosphate" evidence="9">
    <location>
        <position position="725"/>
    </location>
</feature>
<dbReference type="PROSITE" id="PS50113">
    <property type="entry name" value="PAC"/>
    <property type="match status" value="2"/>
</dbReference>
<evidence type="ECO:0000256" key="3">
    <source>
        <dbReference type="ARBA" id="ARBA00022553"/>
    </source>
</evidence>
<dbReference type="Gene3D" id="3.40.50.2300">
    <property type="match status" value="2"/>
</dbReference>
<dbReference type="InterPro" id="IPR001789">
    <property type="entry name" value="Sig_transdc_resp-reg_receiver"/>
</dbReference>
<keyword evidence="7" id="KW-0067">ATP-binding</keyword>
<dbReference type="Pfam" id="PF13426">
    <property type="entry name" value="PAS_9"/>
    <property type="match status" value="1"/>
</dbReference>
<dbReference type="PROSITE" id="PS50110">
    <property type="entry name" value="RESPONSE_REGULATORY"/>
    <property type="match status" value="2"/>
</dbReference>
<dbReference type="RefSeq" id="WP_051673083.1">
    <property type="nucleotide sequence ID" value="NZ_CADFFX010000066.1"/>
</dbReference>
<evidence type="ECO:0000256" key="8">
    <source>
        <dbReference type="ARBA" id="ARBA00023012"/>
    </source>
</evidence>
<dbReference type="PROSITE" id="PS50109">
    <property type="entry name" value="HIS_KIN"/>
    <property type="match status" value="1"/>
</dbReference>
<evidence type="ECO:0000256" key="1">
    <source>
        <dbReference type="ARBA" id="ARBA00000085"/>
    </source>
</evidence>
<keyword evidence="3 9" id="KW-0597">Phosphoprotein</keyword>
<sequence length="798" mass="87427">MNDLNPQSADFRSVWLRLWTESTHDYSIFALSPQGIVLTWNPGGERIQGYQSEEIVGQPFSIFYPETERASGAPKAALRAAADSGRYVVEGWRVRKDGTTFWANVVMTALRDRQGQLIGFGKVIQDVSDKKAAHDAVLRSERSFRLLVQGVTDYAIFMLSPDGHITSWNSGARRIKGYTEREIVGSHFSRFYTPEDVAAGVPFQGLETARREGRFEAEGWRVRRDGSCFWAHVVIDAIREDGDLVGFAKVTRDITERRRAGELLEQTQRALFQAQKMEALGKLTGGVAHDFNNVLQLLRGNLELLESRHGRDVWSAERLGNAIDAVDRGAKLASQLLAFGRQQPLAPVVINPARQLHALDDLLRRALGETIEIESVVAGGLWNTDVDPHQLENVILNLAINARDAMPDGGKLTLELANATLDDEYVSSLDDVSPGQYVMLAVTDSGTGMSQKVMERAFDPFFSTKAEGQGTGLGLSMAYGFVKQSGGHIRLYSEVGEGTTVRIYLPRSTGTAVETKARAAGGLKHGNETILVVEDDLKVQSTVVELLTGLGYSVLKANDAEQALTVVASGVHIDLLFTDVVMPGALRSPEMARRAVEILPGLKVLYTSGYTQNAIVHGGRLDPGVELLSKPYSRQQLAFKVRQVLGTSRTEATEPGADESHTGDGAEPVWCPESVRILVVEDDAASLDATCELLMLLRINPQRAENAAVALNALEADDFDILFTDVVMPDMSGIELARRALGIRPELRVIFASGNAIPDHERFAFSWSALRKPYTLDQLRIALQSANKPRAERHAGDG</sequence>
<dbReference type="GO" id="GO:0000155">
    <property type="term" value="F:phosphorelay sensor kinase activity"/>
    <property type="evidence" value="ECO:0007669"/>
    <property type="project" value="InterPro"/>
</dbReference>
<evidence type="ECO:0000256" key="4">
    <source>
        <dbReference type="ARBA" id="ARBA00022679"/>
    </source>
</evidence>
<keyword evidence="5" id="KW-0547">Nucleotide-binding</keyword>
<dbReference type="PRINTS" id="PR00344">
    <property type="entry name" value="BCTRLSENSOR"/>
</dbReference>
<evidence type="ECO:0000256" key="2">
    <source>
        <dbReference type="ARBA" id="ARBA00012438"/>
    </source>
</evidence>
<dbReference type="InterPro" id="IPR035965">
    <property type="entry name" value="PAS-like_dom_sf"/>
</dbReference>
<dbReference type="PANTHER" id="PTHR43065">
    <property type="entry name" value="SENSOR HISTIDINE KINASE"/>
    <property type="match status" value="1"/>
</dbReference>
<feature type="domain" description="PAS" evidence="12">
    <location>
        <begin position="28"/>
        <end position="66"/>
    </location>
</feature>
<evidence type="ECO:0000256" key="9">
    <source>
        <dbReference type="PROSITE-ProRule" id="PRU00169"/>
    </source>
</evidence>
<evidence type="ECO:0000259" key="12">
    <source>
        <dbReference type="PROSITE" id="PS50112"/>
    </source>
</evidence>
<organism evidence="14 15">
    <name type="scientific">Caballeronia glathei</name>
    <dbReference type="NCBI Taxonomy" id="60547"/>
    <lineage>
        <taxon>Bacteria</taxon>
        <taxon>Pseudomonadati</taxon>
        <taxon>Pseudomonadota</taxon>
        <taxon>Betaproteobacteria</taxon>
        <taxon>Burkholderiales</taxon>
        <taxon>Burkholderiaceae</taxon>
        <taxon>Caballeronia</taxon>
    </lineage>
</organism>
<dbReference type="Gene3D" id="3.30.565.10">
    <property type="entry name" value="Histidine kinase-like ATPase, C-terminal domain"/>
    <property type="match status" value="1"/>
</dbReference>
<keyword evidence="6 14" id="KW-0418">Kinase</keyword>
<dbReference type="InterPro" id="IPR005467">
    <property type="entry name" value="His_kinase_dom"/>
</dbReference>
<comment type="catalytic activity">
    <reaction evidence="1">
        <text>ATP + protein L-histidine = ADP + protein N-phospho-L-histidine.</text>
        <dbReference type="EC" id="2.7.13.3"/>
    </reaction>
</comment>
<proteinExistence type="predicted"/>
<evidence type="ECO:0000313" key="14">
    <source>
        <dbReference type="EMBL" id="KDR37724.1"/>
    </source>
</evidence>
<dbReference type="SMART" id="SM00388">
    <property type="entry name" value="HisKA"/>
    <property type="match status" value="1"/>
</dbReference>
<dbReference type="InterPro" id="IPR036890">
    <property type="entry name" value="HATPase_C_sf"/>
</dbReference>
<dbReference type="InterPro" id="IPR036097">
    <property type="entry name" value="HisK_dim/P_sf"/>
</dbReference>
<evidence type="ECO:0000259" key="10">
    <source>
        <dbReference type="PROSITE" id="PS50109"/>
    </source>
</evidence>
<dbReference type="InterPro" id="IPR001610">
    <property type="entry name" value="PAC"/>
</dbReference>
<dbReference type="SMART" id="SM00448">
    <property type="entry name" value="REC"/>
    <property type="match status" value="2"/>
</dbReference>
<dbReference type="SMART" id="SM00387">
    <property type="entry name" value="HATPase_c"/>
    <property type="match status" value="1"/>
</dbReference>
<evidence type="ECO:0000256" key="6">
    <source>
        <dbReference type="ARBA" id="ARBA00022777"/>
    </source>
</evidence>
<comment type="caution">
    <text evidence="14">The sequence shown here is derived from an EMBL/GenBank/DDBJ whole genome shotgun (WGS) entry which is preliminary data.</text>
</comment>
<evidence type="ECO:0000259" key="13">
    <source>
        <dbReference type="PROSITE" id="PS50113"/>
    </source>
</evidence>
<evidence type="ECO:0000313" key="15">
    <source>
        <dbReference type="Proteomes" id="UP000027466"/>
    </source>
</evidence>
<dbReference type="Pfam" id="PF00989">
    <property type="entry name" value="PAS"/>
    <property type="match status" value="1"/>
</dbReference>
<feature type="domain" description="Response regulatory" evidence="11">
    <location>
        <begin position="529"/>
        <end position="645"/>
    </location>
</feature>
<name>A0A069PD50_9BURK</name>